<evidence type="ECO:0000313" key="5">
    <source>
        <dbReference type="EMBL" id="KLU87147.1"/>
    </source>
</evidence>
<dbReference type="SUPFAM" id="SSF54373">
    <property type="entry name" value="FAD-linked reductases, C-terminal domain"/>
    <property type="match status" value="1"/>
</dbReference>
<gene>
    <name evidence="5" type="ORF">MAPG_06151</name>
</gene>
<dbReference type="VEuPathDB" id="FungiDB:MAPG_06151"/>
<dbReference type="AlphaFoldDB" id="A0A0C4E197"/>
<dbReference type="SUPFAM" id="SSF51905">
    <property type="entry name" value="FAD/NAD(P)-binding domain"/>
    <property type="match status" value="1"/>
</dbReference>
<dbReference type="PANTHER" id="PTHR11552">
    <property type="entry name" value="GLUCOSE-METHANOL-CHOLINE GMC OXIDOREDUCTASE"/>
    <property type="match status" value="1"/>
</dbReference>
<evidence type="ECO:0000313" key="7">
    <source>
        <dbReference type="Proteomes" id="UP000011715"/>
    </source>
</evidence>
<keyword evidence="3" id="KW-0732">Signal</keyword>
<dbReference type="Pfam" id="PF05199">
    <property type="entry name" value="GMC_oxred_C"/>
    <property type="match status" value="1"/>
</dbReference>
<dbReference type="Gene3D" id="3.30.560.10">
    <property type="entry name" value="Glucose Oxidase, domain 3"/>
    <property type="match status" value="2"/>
</dbReference>
<evidence type="ECO:0000313" key="6">
    <source>
        <dbReference type="EnsemblFungi" id="MAPG_06151T0"/>
    </source>
</evidence>
<feature type="chain" id="PRO_5010907111" description="Glucose-methanol-choline oxidoreductase N-terminal domain-containing protein" evidence="3">
    <location>
        <begin position="23"/>
        <end position="353"/>
    </location>
</feature>
<dbReference type="OrthoDB" id="269227at2759"/>
<dbReference type="EnsemblFungi" id="MAPG_06151T0">
    <property type="protein sequence ID" value="MAPG_06151T0"/>
    <property type="gene ID" value="MAPG_06151"/>
</dbReference>
<dbReference type="EMBL" id="ADBL01001478">
    <property type="status" value="NOT_ANNOTATED_CDS"/>
    <property type="molecule type" value="Genomic_DNA"/>
</dbReference>
<dbReference type="Proteomes" id="UP000011715">
    <property type="component" value="Unassembled WGS sequence"/>
</dbReference>
<reference evidence="6" key="5">
    <citation type="submission" date="2015-06" db="UniProtKB">
        <authorList>
            <consortium name="EnsemblFungi"/>
        </authorList>
    </citation>
    <scope>IDENTIFICATION</scope>
    <source>
        <strain evidence="6">ATCC 64411</strain>
    </source>
</reference>
<dbReference type="EMBL" id="GL876970">
    <property type="protein sequence ID" value="KLU87147.1"/>
    <property type="molecule type" value="Genomic_DNA"/>
</dbReference>
<dbReference type="EMBL" id="ADBL01001479">
    <property type="status" value="NOT_ANNOTATED_CDS"/>
    <property type="molecule type" value="Genomic_DNA"/>
</dbReference>
<protein>
    <recommendedName>
        <fullName evidence="4">Glucose-methanol-choline oxidoreductase N-terminal domain-containing protein</fullName>
    </recommendedName>
</protein>
<keyword evidence="2" id="KW-0274">FAD</keyword>
<reference evidence="6" key="4">
    <citation type="journal article" date="2015" name="G3 (Bethesda)">
        <title>Genome sequences of three phytopathogenic species of the Magnaporthaceae family of fungi.</title>
        <authorList>
            <person name="Okagaki L.H."/>
            <person name="Nunes C.C."/>
            <person name="Sailsbery J."/>
            <person name="Clay B."/>
            <person name="Brown D."/>
            <person name="John T."/>
            <person name="Oh Y."/>
            <person name="Young N."/>
            <person name="Fitzgerald M."/>
            <person name="Haas B.J."/>
            <person name="Zeng Q."/>
            <person name="Young S."/>
            <person name="Adiconis X."/>
            <person name="Fan L."/>
            <person name="Levin J.Z."/>
            <person name="Mitchell T.K."/>
            <person name="Okubara P.A."/>
            <person name="Farman M.L."/>
            <person name="Kohn L.M."/>
            <person name="Birren B."/>
            <person name="Ma L.-J."/>
            <person name="Dean R.A."/>
        </authorList>
    </citation>
    <scope>NUCLEOTIDE SEQUENCE</scope>
    <source>
        <strain evidence="6">ATCC 64411 / 73-15</strain>
    </source>
</reference>
<keyword evidence="2" id="KW-0285">Flavoprotein</keyword>
<dbReference type="InterPro" id="IPR007867">
    <property type="entry name" value="GMC_OxRtase_C"/>
</dbReference>
<keyword evidence="7" id="KW-1185">Reference proteome</keyword>
<reference evidence="5" key="3">
    <citation type="submission" date="2011-03" db="EMBL/GenBank/DDBJ databases">
        <title>Annotation of Magnaporthe poae ATCC 64411.</title>
        <authorList>
            <person name="Ma L.-J."/>
            <person name="Dead R."/>
            <person name="Young S.K."/>
            <person name="Zeng Q."/>
            <person name="Gargeya S."/>
            <person name="Fitzgerald M."/>
            <person name="Haas B."/>
            <person name="Abouelleil A."/>
            <person name="Alvarado L."/>
            <person name="Arachchi H.M."/>
            <person name="Berlin A."/>
            <person name="Brown A."/>
            <person name="Chapman S.B."/>
            <person name="Chen Z."/>
            <person name="Dunbar C."/>
            <person name="Freedman E."/>
            <person name="Gearin G."/>
            <person name="Gellesch M."/>
            <person name="Goldberg J."/>
            <person name="Griggs A."/>
            <person name="Gujja S."/>
            <person name="Heiman D."/>
            <person name="Howarth C."/>
            <person name="Larson L."/>
            <person name="Lui A."/>
            <person name="MacDonald P.J.P."/>
            <person name="Mehta T."/>
            <person name="Montmayeur A."/>
            <person name="Murphy C."/>
            <person name="Neiman D."/>
            <person name="Pearson M."/>
            <person name="Priest M."/>
            <person name="Roberts A."/>
            <person name="Saif S."/>
            <person name="Shea T."/>
            <person name="Shenoy N."/>
            <person name="Sisk P."/>
            <person name="Stolte C."/>
            <person name="Sykes S."/>
            <person name="Yandava C."/>
            <person name="Wortman J."/>
            <person name="Nusbaum C."/>
            <person name="Birren B."/>
        </authorList>
    </citation>
    <scope>NUCLEOTIDE SEQUENCE</scope>
    <source>
        <strain evidence="5">ATCC 64411</strain>
    </source>
</reference>
<dbReference type="GO" id="GO:0044550">
    <property type="term" value="P:secondary metabolite biosynthetic process"/>
    <property type="evidence" value="ECO:0007669"/>
    <property type="project" value="TreeGrafter"/>
</dbReference>
<accession>A0A0C4E197</accession>
<evidence type="ECO:0000256" key="3">
    <source>
        <dbReference type="SAM" id="SignalP"/>
    </source>
</evidence>
<comment type="similarity">
    <text evidence="1 2">Belongs to the GMC oxidoreductase family.</text>
</comment>
<dbReference type="PANTHER" id="PTHR11552:SF115">
    <property type="entry name" value="DEHYDROGENASE XPTC-RELATED"/>
    <property type="match status" value="1"/>
</dbReference>
<dbReference type="OMA" id="WECASRI"/>
<dbReference type="Pfam" id="PF00732">
    <property type="entry name" value="GMC_oxred_N"/>
    <property type="match status" value="1"/>
</dbReference>
<name>A0A0C4E197_MAGP6</name>
<dbReference type="PROSITE" id="PS00623">
    <property type="entry name" value="GMC_OXRED_1"/>
    <property type="match status" value="1"/>
</dbReference>
<evidence type="ECO:0000256" key="2">
    <source>
        <dbReference type="RuleBase" id="RU003968"/>
    </source>
</evidence>
<dbReference type="InterPro" id="IPR012132">
    <property type="entry name" value="GMC_OxRdtase"/>
</dbReference>
<sequence length="353" mass="37703">MVRFFGPVAVLTTLLGSGGTFAEQDKVTYDYIIVGGGTAGVALATRLSQGLPSASILLLEAGPANLVDDTITIPGFGGRSWSGPFDWNLSTVAQTHLGGRKIPLPRGKVLGGSSALNLMVWDHGSRREYDAWEELGNPGWNWRSMYAAMLRAHNFTRFPGTYGNEGVGAGGPVQTVISPSQPEYMRRFFIETFNAVGPLSVGNVHIQPGEPPSRPAIDCGYLSAAYDVAAVIEAGKWMRRMGETQPLKSGLVLEYEPGLDLLGPNATDAEWEAWVRRSMATLFHPSGTCALLPRRDGGVVDPALRVYGTANLRVVDASVMPLLVSGHIQSAVYGIAERAAEFIIGDSGKQGSI</sequence>
<dbReference type="Gene3D" id="3.50.50.60">
    <property type="entry name" value="FAD/NAD(P)-binding domain"/>
    <property type="match status" value="2"/>
</dbReference>
<feature type="signal peptide" evidence="3">
    <location>
        <begin position="1"/>
        <end position="22"/>
    </location>
</feature>
<dbReference type="STRING" id="644358.A0A0C4E197"/>
<proteinExistence type="inferred from homology"/>
<feature type="domain" description="Glucose-methanol-choline oxidoreductase N-terminal" evidence="4">
    <location>
        <begin position="107"/>
        <end position="130"/>
    </location>
</feature>
<reference evidence="7" key="2">
    <citation type="submission" date="2010-05" db="EMBL/GenBank/DDBJ databases">
        <title>The genome sequence of Magnaporthe poae strain ATCC 64411.</title>
        <authorList>
            <person name="Ma L.-J."/>
            <person name="Dead R."/>
            <person name="Young S."/>
            <person name="Zeng Q."/>
            <person name="Koehrsen M."/>
            <person name="Alvarado L."/>
            <person name="Berlin A."/>
            <person name="Chapman S.B."/>
            <person name="Chen Z."/>
            <person name="Freedman E."/>
            <person name="Gellesch M."/>
            <person name="Goldberg J."/>
            <person name="Griggs A."/>
            <person name="Gujja S."/>
            <person name="Heilman E.R."/>
            <person name="Heiman D."/>
            <person name="Hepburn T."/>
            <person name="Howarth C."/>
            <person name="Jen D."/>
            <person name="Larson L."/>
            <person name="Mehta T."/>
            <person name="Neiman D."/>
            <person name="Pearson M."/>
            <person name="Roberts A."/>
            <person name="Saif S."/>
            <person name="Shea T."/>
            <person name="Shenoy N."/>
            <person name="Sisk P."/>
            <person name="Stolte C."/>
            <person name="Sykes S."/>
            <person name="Walk T."/>
            <person name="White J."/>
            <person name="Yandava C."/>
            <person name="Haas B."/>
            <person name="Nusbaum C."/>
            <person name="Birren B."/>
        </authorList>
    </citation>
    <scope>NUCLEOTIDE SEQUENCE [LARGE SCALE GENOMIC DNA]</scope>
    <source>
        <strain evidence="7">ATCC 64411 / 73-15</strain>
    </source>
</reference>
<dbReference type="InterPro" id="IPR000172">
    <property type="entry name" value="GMC_OxRdtase_N"/>
</dbReference>
<dbReference type="eggNOG" id="KOG1238">
    <property type="taxonomic scope" value="Eukaryota"/>
</dbReference>
<dbReference type="GO" id="GO:0050660">
    <property type="term" value="F:flavin adenine dinucleotide binding"/>
    <property type="evidence" value="ECO:0007669"/>
    <property type="project" value="InterPro"/>
</dbReference>
<organism evidence="6 7">
    <name type="scientific">Magnaporthiopsis poae (strain ATCC 64411 / 73-15)</name>
    <name type="common">Kentucky bluegrass fungus</name>
    <name type="synonym">Magnaporthe poae</name>
    <dbReference type="NCBI Taxonomy" id="644358"/>
    <lineage>
        <taxon>Eukaryota</taxon>
        <taxon>Fungi</taxon>
        <taxon>Dikarya</taxon>
        <taxon>Ascomycota</taxon>
        <taxon>Pezizomycotina</taxon>
        <taxon>Sordariomycetes</taxon>
        <taxon>Sordariomycetidae</taxon>
        <taxon>Magnaporthales</taxon>
        <taxon>Magnaporthaceae</taxon>
        <taxon>Magnaporthiopsis</taxon>
    </lineage>
</organism>
<reference evidence="5" key="1">
    <citation type="submission" date="2010-05" db="EMBL/GenBank/DDBJ databases">
        <title>The Genome Sequence of Magnaporthe poae strain ATCC 64411.</title>
        <authorList>
            <consortium name="The Broad Institute Genome Sequencing Platform"/>
            <consortium name="Broad Institute Genome Sequencing Center for Infectious Disease"/>
            <person name="Ma L.-J."/>
            <person name="Dead R."/>
            <person name="Young S."/>
            <person name="Zeng Q."/>
            <person name="Koehrsen M."/>
            <person name="Alvarado L."/>
            <person name="Berlin A."/>
            <person name="Chapman S.B."/>
            <person name="Chen Z."/>
            <person name="Freedman E."/>
            <person name="Gellesch M."/>
            <person name="Goldberg J."/>
            <person name="Griggs A."/>
            <person name="Gujja S."/>
            <person name="Heilman E.R."/>
            <person name="Heiman D."/>
            <person name="Hepburn T."/>
            <person name="Howarth C."/>
            <person name="Jen D."/>
            <person name="Larson L."/>
            <person name="Mehta T."/>
            <person name="Neiman D."/>
            <person name="Pearson M."/>
            <person name="Roberts A."/>
            <person name="Saif S."/>
            <person name="Shea T."/>
            <person name="Shenoy N."/>
            <person name="Sisk P."/>
            <person name="Stolte C."/>
            <person name="Sykes S."/>
            <person name="Walk T."/>
            <person name="White J."/>
            <person name="Yandava C."/>
            <person name="Haas B."/>
            <person name="Nusbaum C."/>
            <person name="Birren B."/>
        </authorList>
    </citation>
    <scope>NUCLEOTIDE SEQUENCE</scope>
    <source>
        <strain evidence="5">ATCC 64411</strain>
    </source>
</reference>
<dbReference type="InterPro" id="IPR036188">
    <property type="entry name" value="FAD/NAD-bd_sf"/>
</dbReference>
<evidence type="ECO:0000259" key="4">
    <source>
        <dbReference type="PROSITE" id="PS00623"/>
    </source>
</evidence>
<evidence type="ECO:0000256" key="1">
    <source>
        <dbReference type="ARBA" id="ARBA00010790"/>
    </source>
</evidence>
<dbReference type="GO" id="GO:0016614">
    <property type="term" value="F:oxidoreductase activity, acting on CH-OH group of donors"/>
    <property type="evidence" value="ECO:0007669"/>
    <property type="project" value="InterPro"/>
</dbReference>